<evidence type="ECO:0000313" key="4">
    <source>
        <dbReference type="EMBL" id="QRQ95852.1"/>
    </source>
</evidence>
<keyword evidence="2" id="KW-0597">Phosphoprotein</keyword>
<dbReference type="InterPro" id="IPR016035">
    <property type="entry name" value="Acyl_Trfase/lysoPLipase"/>
</dbReference>
<dbReference type="AlphaFoldDB" id="A0A375FVT9"/>
<dbReference type="EMBL" id="OGUS01000115">
    <property type="protein sequence ID" value="SPC12473.1"/>
    <property type="molecule type" value="Genomic_DNA"/>
</dbReference>
<dbReference type="SUPFAM" id="SSF52151">
    <property type="entry name" value="FabD/lysophospholipase-like"/>
    <property type="match status" value="1"/>
</dbReference>
<organism evidence="5 7">
    <name type="scientific">Cupriavidus oxalaticus</name>
    <dbReference type="NCBI Taxonomy" id="96344"/>
    <lineage>
        <taxon>Bacteria</taxon>
        <taxon>Pseudomonadati</taxon>
        <taxon>Pseudomonadota</taxon>
        <taxon>Betaproteobacteria</taxon>
        <taxon>Burkholderiales</taxon>
        <taxon>Burkholderiaceae</taxon>
        <taxon>Cupriavidus</taxon>
    </lineage>
</organism>
<feature type="domain" description="Malonyl-CoA:ACP transacylase (MAT)" evidence="3">
    <location>
        <begin position="19"/>
        <end position="293"/>
    </location>
</feature>
<dbReference type="Proteomes" id="UP000623307">
    <property type="component" value="Chromosome 2"/>
</dbReference>
<dbReference type="GeneID" id="303492009"/>
<reference evidence="4 8" key="3">
    <citation type="submission" date="2021-02" db="EMBL/GenBank/DDBJ databases">
        <title>Complete Genome Sequence of Cupriavidus oxalaticus Strain Ox1, a Soil Oxalate-Degrading Species.</title>
        <authorList>
            <person name="Palmieri F."/>
            <person name="Udriet P."/>
            <person name="Deuasquier M."/>
            <person name="Beaudoing E."/>
            <person name="Johnson S.L."/>
            <person name="Davenport K.W."/>
            <person name="Chain P.S."/>
            <person name="Bindschedler S."/>
            <person name="Junier P."/>
        </authorList>
    </citation>
    <scope>NUCLEOTIDE SEQUENCE [LARGE SCALE GENOMIC DNA]</scope>
    <source>
        <strain evidence="4 8">Ox1</strain>
    </source>
</reference>
<accession>A0A375FVT9</accession>
<keyword evidence="1" id="KW-0596">Phosphopantetheine</keyword>
<dbReference type="EMBL" id="OGUS01000064">
    <property type="protein sequence ID" value="SPC06543.1"/>
    <property type="molecule type" value="Genomic_DNA"/>
</dbReference>
<proteinExistence type="predicted"/>
<evidence type="ECO:0000259" key="3">
    <source>
        <dbReference type="SMART" id="SM00827"/>
    </source>
</evidence>
<dbReference type="GO" id="GO:0006633">
    <property type="term" value="P:fatty acid biosynthetic process"/>
    <property type="evidence" value="ECO:0007669"/>
    <property type="project" value="TreeGrafter"/>
</dbReference>
<dbReference type="GO" id="GO:0004312">
    <property type="term" value="F:fatty acid synthase activity"/>
    <property type="evidence" value="ECO:0007669"/>
    <property type="project" value="TreeGrafter"/>
</dbReference>
<dbReference type="Pfam" id="PF00698">
    <property type="entry name" value="Acyl_transf_1"/>
    <property type="match status" value="1"/>
</dbReference>
<dbReference type="EMBL" id="CP069812">
    <property type="protein sequence ID" value="QRQ95852.1"/>
    <property type="molecule type" value="Genomic_DNA"/>
</dbReference>
<dbReference type="SMART" id="SM00827">
    <property type="entry name" value="PKS_AT"/>
    <property type="match status" value="1"/>
</dbReference>
<dbReference type="PANTHER" id="PTHR43775">
    <property type="entry name" value="FATTY ACID SYNTHASE"/>
    <property type="match status" value="1"/>
</dbReference>
<dbReference type="InterPro" id="IPR001227">
    <property type="entry name" value="Ac_transferase_dom_sf"/>
</dbReference>
<dbReference type="OrthoDB" id="9778690at2"/>
<sequence length="293" mass="31867">MTGTVIAFSGCTPIRREPMRSLMQREARFAEMIERCDAILMEEAGWSMRQLWERDGEVTDLPRNFPLMVAFQIGLFELLVHHGIRPDAVIGMSCGEVSAAYATGAIGLRDALRIAVHGGKSMEPVATQCRMTLVWLPAAACRAITDRISIAAVMAPELTVISGLKEDVMSASHRLVQGRVPVHPLPLPWGVHTPLLPLRHPRFEASIGKLATGPARCRAFSTSGGDWTSFDFNAARWWHMFRAPVLFAPGIRAFVERGITTFIEAGPSPTLDSLLPRLGASAVSVTDALAVGS</sequence>
<dbReference type="InterPro" id="IPR050091">
    <property type="entry name" value="PKS_NRPS_Biosynth_Enz"/>
</dbReference>
<dbReference type="Proteomes" id="UP000256862">
    <property type="component" value="Chromosome CO2235"/>
</dbReference>
<dbReference type="Gene3D" id="3.40.366.10">
    <property type="entry name" value="Malonyl-Coenzyme A Acyl Carrier Protein, domain 2"/>
    <property type="match status" value="1"/>
</dbReference>
<evidence type="ECO:0000313" key="5">
    <source>
        <dbReference type="EMBL" id="SPC06543.1"/>
    </source>
</evidence>
<dbReference type="RefSeq" id="WP_063238839.1">
    <property type="nucleotide sequence ID" value="NZ_CP069810.1"/>
</dbReference>
<evidence type="ECO:0000313" key="8">
    <source>
        <dbReference type="Proteomes" id="UP000623307"/>
    </source>
</evidence>
<keyword evidence="8" id="KW-1185">Reference proteome</keyword>
<dbReference type="InterPro" id="IPR014043">
    <property type="entry name" value="Acyl_transferase_dom"/>
</dbReference>
<keyword evidence="4" id="KW-0808">Transferase</keyword>
<evidence type="ECO:0000256" key="2">
    <source>
        <dbReference type="ARBA" id="ARBA00022553"/>
    </source>
</evidence>
<evidence type="ECO:0000256" key="1">
    <source>
        <dbReference type="ARBA" id="ARBA00022450"/>
    </source>
</evidence>
<reference evidence="5 7" key="1">
    <citation type="submission" date="2018-01" db="EMBL/GenBank/DDBJ databases">
        <authorList>
            <person name="Clerissi C."/>
        </authorList>
    </citation>
    <scope>NUCLEOTIDE SEQUENCE</scope>
    <source>
        <strain evidence="5">Cupriavidus oxalaticus LMG 2235</strain>
    </source>
</reference>
<gene>
    <name evidence="6" type="ORF">CO2235_150128</name>
    <name evidence="5" type="ORF">CO2235_U590119</name>
    <name evidence="4" type="ORF">JTE92_20875</name>
</gene>
<keyword evidence="4" id="KW-0012">Acyltransferase</keyword>
<evidence type="ECO:0000313" key="7">
    <source>
        <dbReference type="Proteomes" id="UP000256862"/>
    </source>
</evidence>
<name>A0A375FVT9_9BURK</name>
<evidence type="ECO:0000313" key="6">
    <source>
        <dbReference type="EMBL" id="SPC12473.1"/>
    </source>
</evidence>
<dbReference type="PANTHER" id="PTHR43775:SF37">
    <property type="entry name" value="SI:DKEY-61P9.11"/>
    <property type="match status" value="1"/>
</dbReference>
<protein>
    <submittedName>
        <fullName evidence="4">Acyltransferase domain-containing protein</fullName>
    </submittedName>
</protein>
<reference evidence="7" key="2">
    <citation type="submission" date="2018-01" db="EMBL/GenBank/DDBJ databases">
        <authorList>
            <person name="Gaut B.S."/>
            <person name="Morton B.R."/>
            <person name="Clegg M.T."/>
            <person name="Duvall M.R."/>
        </authorList>
    </citation>
    <scope>NUCLEOTIDE SEQUENCE [LARGE SCALE GENOMIC DNA]</scope>
</reference>